<dbReference type="Proteomes" id="UP000019402">
    <property type="component" value="Unassembled WGS sequence"/>
</dbReference>
<comment type="caution">
    <text evidence="2">The sequence shown here is derived from an EMBL/GenBank/DDBJ whole genome shotgun (WGS) entry which is preliminary data.</text>
</comment>
<evidence type="ECO:0000313" key="2">
    <source>
        <dbReference type="EMBL" id="GAF02893.1"/>
    </source>
</evidence>
<keyword evidence="1" id="KW-0472">Membrane</keyword>
<feature type="transmembrane region" description="Helical" evidence="1">
    <location>
        <begin position="122"/>
        <end position="142"/>
    </location>
</feature>
<evidence type="ECO:0000256" key="1">
    <source>
        <dbReference type="SAM" id="Phobius"/>
    </source>
</evidence>
<dbReference type="EMBL" id="BAMD01000015">
    <property type="protein sequence ID" value="GAF02893.1"/>
    <property type="molecule type" value="Genomic_DNA"/>
</dbReference>
<name>W7Y5N0_9BACT</name>
<keyword evidence="3" id="KW-1185">Reference proteome</keyword>
<reference evidence="2 3" key="1">
    <citation type="journal article" date="2014" name="Genome Announc.">
        <title>Draft Genome Sequence of Cytophaga fermentans JCM 21142T, a Facultative Anaerobe Isolated from Marine Mud.</title>
        <authorList>
            <person name="Starns D."/>
            <person name="Oshima K."/>
            <person name="Suda W."/>
            <person name="Iino T."/>
            <person name="Yuki M."/>
            <person name="Inoue J."/>
            <person name="Kitamura K."/>
            <person name="Iida T."/>
            <person name="Darby A."/>
            <person name="Hattori M."/>
            <person name="Ohkuma M."/>
        </authorList>
    </citation>
    <scope>NUCLEOTIDE SEQUENCE [LARGE SCALE GENOMIC DNA]</scope>
    <source>
        <strain evidence="2 3">JCM 21142</strain>
    </source>
</reference>
<gene>
    <name evidence="2" type="ORF">JCM21142_41542</name>
</gene>
<sequence length="436" mass="50222">MFRVKQNNGQLSVLIERSLKIMVLVTRQYKRRLNYIKNGVINKFGKGKPSHWRNVDFKDLSFEIKLASNILISASTLKRIFGKNKTPDTYYPQESTLEAMGKYADVHADDEKTIFLFLKNTYFLLLAVFVLIVGILWFYGIFASSSEKLIPVKLELQKVDGANPATAIFHYEIPDTEDSLFISFGDGYPLKHLVAEKKLISHYYKYPGIFNITICTRKQVLSDTLKLFIGTDDWQTLAHYYQQNHNERYFPIPLEYATNAEEFHPTRKILANIGMDTTRIIVLRLDNFRQTGKNGDAFQLKTRLKNISYWPAVRCYSAYIHVVGRNGSIKIKLANEGCSQYGNVTLSEKTIQGIYADLSNFSLDIKNWNEIEIINNNKQVDIKINSTTIFHEAYNTSIGELMGVTLKFHGSGYVDYFILQDKGYSPIFEKQFCNKN</sequence>
<keyword evidence="1" id="KW-1133">Transmembrane helix</keyword>
<keyword evidence="1" id="KW-0812">Transmembrane</keyword>
<dbReference type="STRING" id="869213.GCA_000517085_03359"/>
<protein>
    <recommendedName>
        <fullName evidence="4">PKD domain-containing protein</fullName>
    </recommendedName>
</protein>
<dbReference type="eggNOG" id="ENOG502Z9Q8">
    <property type="taxonomic scope" value="Bacteria"/>
</dbReference>
<evidence type="ECO:0000313" key="3">
    <source>
        <dbReference type="Proteomes" id="UP000019402"/>
    </source>
</evidence>
<dbReference type="AlphaFoldDB" id="W7Y5N0"/>
<proteinExistence type="predicted"/>
<evidence type="ECO:0008006" key="4">
    <source>
        <dbReference type="Google" id="ProtNLM"/>
    </source>
</evidence>
<accession>W7Y5N0</accession>
<organism evidence="2 3">
    <name type="scientific">Saccharicrinis fermentans DSM 9555 = JCM 21142</name>
    <dbReference type="NCBI Taxonomy" id="869213"/>
    <lineage>
        <taxon>Bacteria</taxon>
        <taxon>Pseudomonadati</taxon>
        <taxon>Bacteroidota</taxon>
        <taxon>Bacteroidia</taxon>
        <taxon>Marinilabiliales</taxon>
        <taxon>Marinilabiliaceae</taxon>
        <taxon>Saccharicrinis</taxon>
    </lineage>
</organism>